<proteinExistence type="predicted"/>
<dbReference type="RefSeq" id="WP_256322611.1">
    <property type="nucleotide sequence ID" value="NZ_DAWBUL010000032.1"/>
</dbReference>
<evidence type="ECO:0000313" key="1">
    <source>
        <dbReference type="EMBL" id="MCQ5154323.1"/>
    </source>
</evidence>
<reference evidence="1" key="1">
    <citation type="submission" date="2022-06" db="EMBL/GenBank/DDBJ databases">
        <title>Isolation of gut microbiota from human fecal samples.</title>
        <authorList>
            <person name="Pamer E.G."/>
            <person name="Barat B."/>
            <person name="Waligurski E."/>
            <person name="Medina S."/>
            <person name="Paddock L."/>
            <person name="Mostad J."/>
        </authorList>
    </citation>
    <scope>NUCLEOTIDE SEQUENCE</scope>
    <source>
        <strain evidence="1">DFI.5.57</strain>
    </source>
</reference>
<dbReference type="AlphaFoldDB" id="A0AAW5KQP4"/>
<protein>
    <submittedName>
        <fullName evidence="1">DUF3789 domain-containing protein</fullName>
    </submittedName>
</protein>
<comment type="caution">
    <text evidence="1">The sequence shown here is derived from an EMBL/GenBank/DDBJ whole genome shotgun (WGS) entry which is preliminary data.</text>
</comment>
<organism evidence="1 2">
    <name type="scientific">Ruminococcus bicirculans</name>
    <name type="common">ex Wegman et al. 2014</name>
    <dbReference type="NCBI Taxonomy" id="1160721"/>
    <lineage>
        <taxon>Bacteria</taxon>
        <taxon>Bacillati</taxon>
        <taxon>Bacillota</taxon>
        <taxon>Clostridia</taxon>
        <taxon>Eubacteriales</taxon>
        <taxon>Oscillospiraceae</taxon>
        <taxon>Ruminococcus</taxon>
    </lineage>
</organism>
<dbReference type="EMBL" id="JANGCN010000053">
    <property type="protein sequence ID" value="MCQ5154323.1"/>
    <property type="molecule type" value="Genomic_DNA"/>
</dbReference>
<gene>
    <name evidence="1" type="ORF">NE632_13575</name>
</gene>
<dbReference type="Proteomes" id="UP001206236">
    <property type="component" value="Unassembled WGS sequence"/>
</dbReference>
<evidence type="ECO:0000313" key="2">
    <source>
        <dbReference type="Proteomes" id="UP001206236"/>
    </source>
</evidence>
<sequence>MIKFIIGTMVGGTVGFFTAALLAAAKRGDDYEV</sequence>
<name>A0AAW5KQP4_9FIRM</name>
<accession>A0AAW5KQP4</accession>